<accession>A0A2K9VCK9</accession>
<dbReference type="GeneID" id="54988623"/>
<name>A0A2K9VCK9_9CAUD</name>
<keyword evidence="2" id="KW-1185">Reference proteome</keyword>
<reference evidence="1 2" key="1">
    <citation type="submission" date="2018-01" db="EMBL/GenBank/DDBJ databases">
        <title>Lactobacillus phages that infect wine-derived L. plantarum strains.</title>
        <authorList>
            <person name="Kyrkou I."/>
            <person name="Hestbjerg Hansen L."/>
        </authorList>
    </citation>
    <scope>NUCLEOTIDE SEQUENCE [LARGE SCALE GENOMIC DNA]</scope>
</reference>
<dbReference type="KEGG" id="vg:54988623"/>
<organism evidence="1 2">
    <name type="scientific">Lactobacillus phage Bacchae</name>
    <dbReference type="NCBI Taxonomy" id="2079429"/>
    <lineage>
        <taxon>Viruses</taxon>
        <taxon>Duplodnaviria</taxon>
        <taxon>Heunggongvirae</taxon>
        <taxon>Uroviricota</taxon>
        <taxon>Caudoviricetes</taxon>
        <taxon>Herelleviridae</taxon>
        <taxon>Harbinvirus</taxon>
        <taxon>Harbinvirus bacchae</taxon>
    </lineage>
</organism>
<dbReference type="EMBL" id="MG765277">
    <property type="protein sequence ID" value="AUV59894.1"/>
    <property type="molecule type" value="Genomic_DNA"/>
</dbReference>
<sequence length="117" mass="13369">MVFDEALEMVLMNGTRVRGVKWPKGSYIHLDSFNQAVYNNGKYYLPCRADITQSWEEYSELGVGSKLRKGDAYFIVIQESPSFVSIVNTDDWTVVNKDIEIKKLGFFVDSLGFTLVK</sequence>
<proteinExistence type="predicted"/>
<protein>
    <submittedName>
        <fullName evidence="1">Uncharacterized protein</fullName>
    </submittedName>
</protein>
<evidence type="ECO:0000313" key="1">
    <source>
        <dbReference type="EMBL" id="AUV59894.1"/>
    </source>
</evidence>
<evidence type="ECO:0000313" key="2">
    <source>
        <dbReference type="Proteomes" id="UP000241463"/>
    </source>
</evidence>
<dbReference type="RefSeq" id="YP_009798178.1">
    <property type="nucleotide sequence ID" value="NC_047924.1"/>
</dbReference>
<dbReference type="Proteomes" id="UP000241463">
    <property type="component" value="Segment"/>
</dbReference>